<dbReference type="InterPro" id="IPR036047">
    <property type="entry name" value="F-box-like_dom_sf"/>
</dbReference>
<evidence type="ECO:0000313" key="3">
    <source>
        <dbReference type="Proteomes" id="UP000622797"/>
    </source>
</evidence>
<dbReference type="OrthoDB" id="5273847at2759"/>
<dbReference type="InterPro" id="IPR056021">
    <property type="entry name" value="DUF7600"/>
</dbReference>
<organism evidence="2 3">
    <name type="scientific">Fusarium sarcochroum</name>
    <dbReference type="NCBI Taxonomy" id="1208366"/>
    <lineage>
        <taxon>Eukaryota</taxon>
        <taxon>Fungi</taxon>
        <taxon>Dikarya</taxon>
        <taxon>Ascomycota</taxon>
        <taxon>Pezizomycotina</taxon>
        <taxon>Sordariomycetes</taxon>
        <taxon>Hypocreomycetidae</taxon>
        <taxon>Hypocreales</taxon>
        <taxon>Nectriaceae</taxon>
        <taxon>Fusarium</taxon>
        <taxon>Fusarium lateritium species complex</taxon>
    </lineage>
</organism>
<gene>
    <name evidence="2" type="ORF">FSARC_13661</name>
</gene>
<dbReference type="Gene3D" id="1.20.1280.50">
    <property type="match status" value="1"/>
</dbReference>
<dbReference type="Pfam" id="PF24539">
    <property type="entry name" value="DUF7600"/>
    <property type="match status" value="1"/>
</dbReference>
<protein>
    <recommendedName>
        <fullName evidence="1">F-box domain-containing protein</fullName>
    </recommendedName>
</protein>
<proteinExistence type="predicted"/>
<reference evidence="2" key="1">
    <citation type="journal article" date="2020" name="BMC Genomics">
        <title>Correction to: Identification and distribution of gene clusters required for synthesis of sphingolipid metabolism inhibitors in diverse species of the filamentous fungus Fusarium.</title>
        <authorList>
            <person name="Kim H.S."/>
            <person name="Lohmar J.M."/>
            <person name="Busman M."/>
            <person name="Brown D.W."/>
            <person name="Naumann T.A."/>
            <person name="Divon H.H."/>
            <person name="Lysoe E."/>
            <person name="Uhlig S."/>
            <person name="Proctor R.H."/>
        </authorList>
    </citation>
    <scope>NUCLEOTIDE SEQUENCE</scope>
    <source>
        <strain evidence="2">NRRL 20472</strain>
    </source>
</reference>
<sequence>MSSNSEPTTDVELNPGWNTVSEASCCLCGASIIYVRHFPEWMAKFHTVYVTGIEADAETHVSFRGRRESFTDVIRVAAGHSAWAYKTSLRAILMPYDFQDSTQYTLVSDDLETTVLGFPFHSACWRILRASGRVSNKDIHLFNLCRSFPKQCGMLNWGHDYGGKAKRDVPLIPGEEPCLILRPIGSGSDVDPDSDTEFIMMFEGESSELPNEETGSITTLPRNHQVTDSDVFTTLPTEILLTLADHCTLHDLFRLKQSSRAFTNLHLPNSFWRNRFRPGGEFETLEAMRQTSCDGNPVQSIFEPKAPPDDRTWVTSSRALKPPGGILNRGCRVIYERAMTLPMASSAIYASTIEAFGRCYISGIRIQDKDGTSFSLGFRHPDEKRLLTSQDEQLQISGFDLAHDQGGVRGIAVVYNHGAKSDWMGDYDGLPKRMLRCDSLGAGVVDCLKGGFDAIKLVTLSVNAALPIEDQTSAPQAVAMQTLWYPDVPQPGLKFLGLDSVLDNVHRSASARDQDLPVCFKLFGDSDAKHVDKLISITILHRVRPEEVLGMTEISFIDAVTTRSTHTQNVAELGYRGTDRPCESLQYDHEETMNIDGPGGERIESITTSRSEGKMVGITVKTNRDRVKEFCAEKSMSERIECTDSSPISAEGNTVVGFWATMETKLGFTDFGLVVC</sequence>
<dbReference type="AlphaFoldDB" id="A0A8H4WSX0"/>
<feature type="domain" description="F-box" evidence="1">
    <location>
        <begin position="229"/>
        <end position="275"/>
    </location>
</feature>
<dbReference type="Proteomes" id="UP000622797">
    <property type="component" value="Unassembled WGS sequence"/>
</dbReference>
<reference evidence="2" key="2">
    <citation type="submission" date="2020-05" db="EMBL/GenBank/DDBJ databases">
        <authorList>
            <person name="Kim H.-S."/>
            <person name="Proctor R.H."/>
            <person name="Brown D.W."/>
        </authorList>
    </citation>
    <scope>NUCLEOTIDE SEQUENCE</scope>
    <source>
        <strain evidence="2">NRRL 20472</strain>
    </source>
</reference>
<evidence type="ECO:0000313" key="2">
    <source>
        <dbReference type="EMBL" id="KAF4948725.1"/>
    </source>
</evidence>
<name>A0A8H4WSX0_9HYPO</name>
<dbReference type="SUPFAM" id="SSF81383">
    <property type="entry name" value="F-box domain"/>
    <property type="match status" value="1"/>
</dbReference>
<dbReference type="InterPro" id="IPR001810">
    <property type="entry name" value="F-box_dom"/>
</dbReference>
<comment type="caution">
    <text evidence="2">The sequence shown here is derived from an EMBL/GenBank/DDBJ whole genome shotgun (WGS) entry which is preliminary data.</text>
</comment>
<accession>A0A8H4WSX0</accession>
<dbReference type="EMBL" id="JABEXW010001038">
    <property type="protein sequence ID" value="KAF4948725.1"/>
    <property type="molecule type" value="Genomic_DNA"/>
</dbReference>
<dbReference type="PROSITE" id="PS50181">
    <property type="entry name" value="FBOX"/>
    <property type="match status" value="1"/>
</dbReference>
<keyword evidence="3" id="KW-1185">Reference proteome</keyword>
<evidence type="ECO:0000259" key="1">
    <source>
        <dbReference type="PROSITE" id="PS50181"/>
    </source>
</evidence>